<dbReference type="SUPFAM" id="SSF54160">
    <property type="entry name" value="Chromo domain-like"/>
    <property type="match status" value="1"/>
</dbReference>
<keyword evidence="2" id="KW-0539">Nucleus</keyword>
<dbReference type="InterPro" id="IPR016197">
    <property type="entry name" value="Chromo-like_dom_sf"/>
</dbReference>
<dbReference type="AlphaFoldDB" id="A0A6G0Y6Z0"/>
<dbReference type="Gene3D" id="2.40.50.40">
    <property type="match status" value="1"/>
</dbReference>
<organism evidence="4 5">
    <name type="scientific">Aphis craccivora</name>
    <name type="common">Cowpea aphid</name>
    <dbReference type="NCBI Taxonomy" id="307492"/>
    <lineage>
        <taxon>Eukaryota</taxon>
        <taxon>Metazoa</taxon>
        <taxon>Ecdysozoa</taxon>
        <taxon>Arthropoda</taxon>
        <taxon>Hexapoda</taxon>
        <taxon>Insecta</taxon>
        <taxon>Pterygota</taxon>
        <taxon>Neoptera</taxon>
        <taxon>Paraneoptera</taxon>
        <taxon>Hemiptera</taxon>
        <taxon>Sternorrhyncha</taxon>
        <taxon>Aphidomorpha</taxon>
        <taxon>Aphidoidea</taxon>
        <taxon>Aphididae</taxon>
        <taxon>Aphidini</taxon>
        <taxon>Aphis</taxon>
        <taxon>Aphis</taxon>
    </lineage>
</organism>
<evidence type="ECO:0000313" key="5">
    <source>
        <dbReference type="Proteomes" id="UP000478052"/>
    </source>
</evidence>
<reference evidence="4 5" key="1">
    <citation type="submission" date="2019-08" db="EMBL/GenBank/DDBJ databases">
        <title>Whole genome of Aphis craccivora.</title>
        <authorList>
            <person name="Voronova N.V."/>
            <person name="Shulinski R.S."/>
            <person name="Bandarenka Y.V."/>
            <person name="Zhorov D.G."/>
            <person name="Warner D."/>
        </authorList>
    </citation>
    <scope>NUCLEOTIDE SEQUENCE [LARGE SCALE GENOMIC DNA]</scope>
    <source>
        <strain evidence="4">180601</strain>
        <tissue evidence="4">Whole Body</tissue>
    </source>
</reference>
<dbReference type="Pfam" id="PF01393">
    <property type="entry name" value="Chromo_shadow"/>
    <property type="match status" value="1"/>
</dbReference>
<name>A0A6G0Y6Z0_APHCR</name>
<proteinExistence type="predicted"/>
<evidence type="ECO:0000256" key="2">
    <source>
        <dbReference type="ARBA" id="ARBA00023242"/>
    </source>
</evidence>
<protein>
    <submittedName>
        <fullName evidence="4">Nucleomorphin-like</fullName>
    </submittedName>
</protein>
<dbReference type="PROSITE" id="PS50013">
    <property type="entry name" value="CHROMO_2"/>
    <property type="match status" value="1"/>
</dbReference>
<comment type="subcellular location">
    <subcellularLocation>
        <location evidence="1">Nucleus</location>
    </subcellularLocation>
</comment>
<sequence length="78" mass="9176">MYSNTPFGHGLTFNGFAKNLKLETILDCRVHSNGTLLFLVKWRNDGNRVRQIESSLLRTYSPQMLMDFYEKKMVDYHS</sequence>
<accession>A0A6G0Y6Z0</accession>
<gene>
    <name evidence="4" type="ORF">FWK35_00038433</name>
</gene>
<comment type="caution">
    <text evidence="4">The sequence shown here is derived from an EMBL/GenBank/DDBJ whole genome shotgun (WGS) entry which is preliminary data.</text>
</comment>
<dbReference type="OrthoDB" id="6625284at2759"/>
<dbReference type="CDD" id="cd00034">
    <property type="entry name" value="CSD"/>
    <property type="match status" value="1"/>
</dbReference>
<keyword evidence="5" id="KW-1185">Reference proteome</keyword>
<dbReference type="InterPro" id="IPR008251">
    <property type="entry name" value="Chromo_shadow_dom"/>
</dbReference>
<feature type="domain" description="Chromo" evidence="3">
    <location>
        <begin position="20"/>
        <end position="78"/>
    </location>
</feature>
<dbReference type="SMART" id="SM00300">
    <property type="entry name" value="ChSh"/>
    <property type="match status" value="1"/>
</dbReference>
<evidence type="ECO:0000259" key="3">
    <source>
        <dbReference type="PROSITE" id="PS50013"/>
    </source>
</evidence>
<dbReference type="InterPro" id="IPR000953">
    <property type="entry name" value="Chromo/chromo_shadow_dom"/>
</dbReference>
<evidence type="ECO:0000313" key="4">
    <source>
        <dbReference type="EMBL" id="KAF0750414.1"/>
    </source>
</evidence>
<dbReference type="GO" id="GO:0005634">
    <property type="term" value="C:nucleus"/>
    <property type="evidence" value="ECO:0007669"/>
    <property type="project" value="UniProtKB-SubCell"/>
</dbReference>
<dbReference type="Proteomes" id="UP000478052">
    <property type="component" value="Unassembled WGS sequence"/>
</dbReference>
<evidence type="ECO:0000256" key="1">
    <source>
        <dbReference type="ARBA" id="ARBA00004123"/>
    </source>
</evidence>
<dbReference type="EMBL" id="VUJU01005732">
    <property type="protein sequence ID" value="KAF0750414.1"/>
    <property type="molecule type" value="Genomic_DNA"/>
</dbReference>
<dbReference type="GO" id="GO:0005694">
    <property type="term" value="C:chromosome"/>
    <property type="evidence" value="ECO:0007669"/>
    <property type="project" value="UniProtKB-ARBA"/>
</dbReference>